<feature type="compositionally biased region" description="Basic and acidic residues" evidence="1">
    <location>
        <begin position="46"/>
        <end position="64"/>
    </location>
</feature>
<gene>
    <name evidence="2" type="ORF">WJX84_008685</name>
</gene>
<comment type="caution">
    <text evidence="2">The sequence shown here is derived from an EMBL/GenBank/DDBJ whole genome shotgun (WGS) entry which is preliminary data.</text>
</comment>
<evidence type="ECO:0000256" key="1">
    <source>
        <dbReference type="SAM" id="MobiDB-lite"/>
    </source>
</evidence>
<feature type="compositionally biased region" description="Polar residues" evidence="1">
    <location>
        <begin position="7"/>
        <end position="18"/>
    </location>
</feature>
<organism evidence="2 3">
    <name type="scientific">Apatococcus fuscideae</name>
    <dbReference type="NCBI Taxonomy" id="2026836"/>
    <lineage>
        <taxon>Eukaryota</taxon>
        <taxon>Viridiplantae</taxon>
        <taxon>Chlorophyta</taxon>
        <taxon>core chlorophytes</taxon>
        <taxon>Trebouxiophyceae</taxon>
        <taxon>Chlorellales</taxon>
        <taxon>Chlorellaceae</taxon>
        <taxon>Apatococcus</taxon>
    </lineage>
</organism>
<proteinExistence type="predicted"/>
<dbReference type="AlphaFoldDB" id="A0AAW1TGP1"/>
<name>A0AAW1TGP1_9CHLO</name>
<feature type="region of interest" description="Disordered" evidence="1">
    <location>
        <begin position="1"/>
        <end position="64"/>
    </location>
</feature>
<protein>
    <submittedName>
        <fullName evidence="2">Uncharacterized protein</fullName>
    </submittedName>
</protein>
<sequence length="90" mass="9540">MACFGVHTTSHHANSSGAACNPGPRGDRIQGPLELAPGLHLNRAQGESRSDAPRSHVEAAQDKARQMSAGMLAEMRVPSPVPLWPPQHTV</sequence>
<accession>A0AAW1TGP1</accession>
<dbReference type="Proteomes" id="UP001485043">
    <property type="component" value="Unassembled WGS sequence"/>
</dbReference>
<evidence type="ECO:0000313" key="2">
    <source>
        <dbReference type="EMBL" id="KAK9867676.1"/>
    </source>
</evidence>
<evidence type="ECO:0000313" key="3">
    <source>
        <dbReference type="Proteomes" id="UP001485043"/>
    </source>
</evidence>
<keyword evidence="3" id="KW-1185">Reference proteome</keyword>
<reference evidence="2 3" key="1">
    <citation type="journal article" date="2024" name="Nat. Commun.">
        <title>Phylogenomics reveals the evolutionary origins of lichenization in chlorophyte algae.</title>
        <authorList>
            <person name="Puginier C."/>
            <person name="Libourel C."/>
            <person name="Otte J."/>
            <person name="Skaloud P."/>
            <person name="Haon M."/>
            <person name="Grisel S."/>
            <person name="Petersen M."/>
            <person name="Berrin J.G."/>
            <person name="Delaux P.M."/>
            <person name="Dal Grande F."/>
            <person name="Keller J."/>
        </authorList>
    </citation>
    <scope>NUCLEOTIDE SEQUENCE [LARGE SCALE GENOMIC DNA]</scope>
    <source>
        <strain evidence="2 3">SAG 2523</strain>
    </source>
</reference>
<dbReference type="EMBL" id="JALJOV010000071">
    <property type="protein sequence ID" value="KAK9867676.1"/>
    <property type="molecule type" value="Genomic_DNA"/>
</dbReference>